<organism evidence="2 3">
    <name type="scientific">Cardiocondyla obscurior</name>
    <dbReference type="NCBI Taxonomy" id="286306"/>
    <lineage>
        <taxon>Eukaryota</taxon>
        <taxon>Metazoa</taxon>
        <taxon>Ecdysozoa</taxon>
        <taxon>Arthropoda</taxon>
        <taxon>Hexapoda</taxon>
        <taxon>Insecta</taxon>
        <taxon>Pterygota</taxon>
        <taxon>Neoptera</taxon>
        <taxon>Endopterygota</taxon>
        <taxon>Hymenoptera</taxon>
        <taxon>Apocrita</taxon>
        <taxon>Aculeata</taxon>
        <taxon>Formicoidea</taxon>
        <taxon>Formicidae</taxon>
        <taxon>Myrmicinae</taxon>
        <taxon>Cardiocondyla</taxon>
    </lineage>
</organism>
<feature type="compositionally biased region" description="Basic and acidic residues" evidence="1">
    <location>
        <begin position="34"/>
        <end position="52"/>
    </location>
</feature>
<name>A0AAW2FA85_9HYME</name>
<evidence type="ECO:0000313" key="3">
    <source>
        <dbReference type="Proteomes" id="UP001430953"/>
    </source>
</evidence>
<accession>A0AAW2FA85</accession>
<dbReference type="EMBL" id="JADYXP020000013">
    <property type="protein sequence ID" value="KAL0112130.1"/>
    <property type="molecule type" value="Genomic_DNA"/>
</dbReference>
<keyword evidence="3" id="KW-1185">Reference proteome</keyword>
<evidence type="ECO:0000256" key="1">
    <source>
        <dbReference type="SAM" id="MobiDB-lite"/>
    </source>
</evidence>
<dbReference type="Proteomes" id="UP001430953">
    <property type="component" value="Unassembled WGS sequence"/>
</dbReference>
<proteinExistence type="predicted"/>
<evidence type="ECO:0000313" key="2">
    <source>
        <dbReference type="EMBL" id="KAL0112130.1"/>
    </source>
</evidence>
<protein>
    <submittedName>
        <fullName evidence="2">Uncharacterized protein</fullName>
    </submittedName>
</protein>
<comment type="caution">
    <text evidence="2">The sequence shown here is derived from an EMBL/GenBank/DDBJ whole genome shotgun (WGS) entry which is preliminary data.</text>
</comment>
<gene>
    <name evidence="2" type="ORF">PUN28_013402</name>
</gene>
<sequence length="67" mass="7176">MTSIFGRLQRLASLCFIRDSRPAAPRGSHSPLSSDRKTTGTAQRHDPAHAESIDGGGDNCLIDGGRR</sequence>
<feature type="region of interest" description="Disordered" evidence="1">
    <location>
        <begin position="19"/>
        <end position="67"/>
    </location>
</feature>
<reference evidence="2 3" key="1">
    <citation type="submission" date="2023-03" db="EMBL/GenBank/DDBJ databases">
        <title>High recombination rates correlate with genetic variation in Cardiocondyla obscurior ants.</title>
        <authorList>
            <person name="Errbii M."/>
        </authorList>
    </citation>
    <scope>NUCLEOTIDE SEQUENCE [LARGE SCALE GENOMIC DNA]</scope>
    <source>
        <strain evidence="2">Alpha-2009</strain>
        <tissue evidence="2">Whole body</tissue>
    </source>
</reference>
<dbReference type="AlphaFoldDB" id="A0AAW2FA85"/>